<proteinExistence type="predicted"/>
<evidence type="ECO:0000256" key="1">
    <source>
        <dbReference type="SAM" id="Phobius"/>
    </source>
</evidence>
<keyword evidence="1 2" id="KW-0812">Transmembrane</keyword>
<dbReference type="EMBL" id="BAAFST010000008">
    <property type="protein sequence ID" value="GAB1293424.1"/>
    <property type="molecule type" value="Genomic_DNA"/>
</dbReference>
<protein>
    <submittedName>
        <fullName evidence="2">Transmembrane protein 184C</fullName>
    </submittedName>
</protein>
<comment type="caution">
    <text evidence="2">The sequence shown here is derived from an EMBL/GenBank/DDBJ whole genome shotgun (WGS) entry which is preliminary data.</text>
</comment>
<keyword evidence="1" id="KW-1133">Transmembrane helix</keyword>
<evidence type="ECO:0000313" key="3">
    <source>
        <dbReference type="Proteomes" id="UP001623349"/>
    </source>
</evidence>
<feature type="transmembrane region" description="Helical" evidence="1">
    <location>
        <begin position="38"/>
        <end position="57"/>
    </location>
</feature>
<accession>A0ABQ0F2B6</accession>
<evidence type="ECO:0000313" key="2">
    <source>
        <dbReference type="EMBL" id="GAB1293424.1"/>
    </source>
</evidence>
<organism evidence="2 3">
    <name type="scientific">Apodemus speciosus</name>
    <name type="common">Large Japanese field mouse</name>
    <dbReference type="NCBI Taxonomy" id="105296"/>
    <lineage>
        <taxon>Eukaryota</taxon>
        <taxon>Metazoa</taxon>
        <taxon>Chordata</taxon>
        <taxon>Craniata</taxon>
        <taxon>Vertebrata</taxon>
        <taxon>Euteleostomi</taxon>
        <taxon>Mammalia</taxon>
        <taxon>Eutheria</taxon>
        <taxon>Euarchontoglires</taxon>
        <taxon>Glires</taxon>
        <taxon>Rodentia</taxon>
        <taxon>Myomorpha</taxon>
        <taxon>Muroidea</taxon>
        <taxon>Muridae</taxon>
        <taxon>Murinae</taxon>
        <taxon>Apodemus</taxon>
    </lineage>
</organism>
<name>A0ABQ0F2B6_APOSI</name>
<keyword evidence="3" id="KW-1185">Reference proteome</keyword>
<gene>
    <name evidence="2" type="ORF">APTSU1_000865600</name>
</gene>
<reference evidence="2 3" key="1">
    <citation type="submission" date="2024-08" db="EMBL/GenBank/DDBJ databases">
        <title>The draft genome of Apodemus speciosus.</title>
        <authorList>
            <person name="Nabeshima K."/>
            <person name="Suzuki S."/>
            <person name="Onuma M."/>
        </authorList>
    </citation>
    <scope>NUCLEOTIDE SEQUENCE [LARGE SCALE GENOMIC DNA]</scope>
    <source>
        <strain evidence="2">IB14-021</strain>
    </source>
</reference>
<sequence length="69" mass="7556">MDPTPAGSPLCSCSPGSSDTICIYLAVSKPKGWLHKKAWFIAGIFVLLTIPVSMCGIRQHRVHYTQPEL</sequence>
<dbReference type="Proteomes" id="UP001623349">
    <property type="component" value="Unassembled WGS sequence"/>
</dbReference>
<keyword evidence="1" id="KW-0472">Membrane</keyword>